<dbReference type="PANTHER" id="PTHR11070:SF67">
    <property type="entry name" value="DNA 3'-5' HELICASE"/>
    <property type="match status" value="1"/>
</dbReference>
<evidence type="ECO:0000256" key="7">
    <source>
        <dbReference type="ARBA" id="ARBA00022840"/>
    </source>
</evidence>
<evidence type="ECO:0000256" key="2">
    <source>
        <dbReference type="ARBA" id="ARBA00022741"/>
    </source>
</evidence>
<evidence type="ECO:0000256" key="13">
    <source>
        <dbReference type="ARBA" id="ARBA00048988"/>
    </source>
</evidence>
<dbReference type="InterPro" id="IPR038726">
    <property type="entry name" value="PDDEXK_AddAB-type"/>
</dbReference>
<dbReference type="InterPro" id="IPR014017">
    <property type="entry name" value="DNA_helicase_UvrD-like_C"/>
</dbReference>
<protein>
    <recommendedName>
        <fullName evidence="12">DNA 3'-5' helicase</fullName>
        <ecNumber evidence="12">5.6.2.4</ecNumber>
    </recommendedName>
</protein>
<evidence type="ECO:0000256" key="5">
    <source>
        <dbReference type="ARBA" id="ARBA00022806"/>
    </source>
</evidence>
<dbReference type="GO" id="GO:0004527">
    <property type="term" value="F:exonuclease activity"/>
    <property type="evidence" value="ECO:0007669"/>
    <property type="project" value="UniProtKB-KW"/>
</dbReference>
<name>E1X395_HALMS</name>
<dbReference type="GO" id="GO:0005524">
    <property type="term" value="F:ATP binding"/>
    <property type="evidence" value="ECO:0007669"/>
    <property type="project" value="UniProtKB-UniRule"/>
</dbReference>
<organism evidence="16 17">
    <name type="scientific">Halobacteriovorax marinus (strain ATCC BAA-682 / DSM 15412 / SJ)</name>
    <name type="common">Bacteriovorax marinus</name>
    <dbReference type="NCBI Taxonomy" id="862908"/>
    <lineage>
        <taxon>Bacteria</taxon>
        <taxon>Pseudomonadati</taxon>
        <taxon>Bdellovibrionota</taxon>
        <taxon>Bacteriovoracia</taxon>
        <taxon>Bacteriovoracales</taxon>
        <taxon>Halobacteriovoraceae</taxon>
        <taxon>Halobacteriovorax</taxon>
    </lineage>
</organism>
<keyword evidence="9" id="KW-0234">DNA repair</keyword>
<evidence type="ECO:0000256" key="6">
    <source>
        <dbReference type="ARBA" id="ARBA00022839"/>
    </source>
</evidence>
<dbReference type="RefSeq" id="WP_014242979.1">
    <property type="nucleotide sequence ID" value="NC_016620.1"/>
</dbReference>
<evidence type="ECO:0000256" key="8">
    <source>
        <dbReference type="ARBA" id="ARBA00023125"/>
    </source>
</evidence>
<dbReference type="STRING" id="862908.BMS_0261"/>
<evidence type="ECO:0000313" key="16">
    <source>
        <dbReference type="EMBL" id="CBW25190.1"/>
    </source>
</evidence>
<dbReference type="HOGENOM" id="CLU_001114_1_3_7"/>
<keyword evidence="4 14" id="KW-0378">Hydrolase</keyword>
<dbReference type="KEGG" id="bmx:BMS_0261"/>
<dbReference type="eggNOG" id="COG1074">
    <property type="taxonomic scope" value="Bacteria"/>
</dbReference>
<dbReference type="InterPro" id="IPR014016">
    <property type="entry name" value="UvrD-like_ATP-bd"/>
</dbReference>
<dbReference type="SUPFAM" id="SSF52540">
    <property type="entry name" value="P-loop containing nucleoside triphosphate hydrolases"/>
    <property type="match status" value="1"/>
</dbReference>
<dbReference type="GO" id="GO:0043138">
    <property type="term" value="F:3'-5' DNA helicase activity"/>
    <property type="evidence" value="ECO:0007669"/>
    <property type="project" value="UniProtKB-EC"/>
</dbReference>
<dbReference type="EMBL" id="FQ312005">
    <property type="protein sequence ID" value="CBW25190.1"/>
    <property type="molecule type" value="Genomic_DNA"/>
</dbReference>
<dbReference type="GO" id="GO:0003677">
    <property type="term" value="F:DNA binding"/>
    <property type="evidence" value="ECO:0007669"/>
    <property type="project" value="UniProtKB-KW"/>
</dbReference>
<evidence type="ECO:0000256" key="11">
    <source>
        <dbReference type="ARBA" id="ARBA00034617"/>
    </source>
</evidence>
<sequence>MRAPNDEQKLAIEHTGGVLLSAGAGSGKTFVLVEHVIYLASKFISENKKDDLLEFELSIQSYFSKIVLMTFTKKAAGEIYERLIHRVEAQIEYVESDIEYWVVVKNAIDFMTISTIHGFCYKLIGQGLIPGLSSSVAIISESEYREKISKLYERWFENHIEEIPSEEFRKIISLNSNQIINSMLSVFGSPEIRLMWKRLDFDSFDAEVKEAWPKIWSLLGVDEIWKSPIDLVAYSEFSDKPWFVAMSTIQRKHREKAKWESSDFEEVISMFDGISRLTAPGKKIKTPDLEDHFNLVKEYRTFIKKYSEDIMESLNSREGELKKWWDSIFLIFNYIEDHYRDIPGVTFSDLEYYVSLSLEDKENRESIASNYKYFIVDEFQDTSEIQFEMLSNIIDGDFNKLFTVGDMKQAIYGFRGGELGVFKECMDKTPTTLKLSNNYRSKAGIIDFNNYVFDYLFKVGLNFEGVDSHSVPVDYQKFPFERDSENFGKIISTKFDVKEFYKDDEKPKSDDFSIFESSIFIDQIKDILDSTDENICILYKNLSPSKYLINELIKEDIGFTAQVKVPLGEDPILSIFRSLIDYLLSSRDRVSLNNLEFYLGGFFSLLGIARTQSLESFILQFCEDIKTLGVYNSFLKFCHAVGVLNSNHTNNGQIVKELCEMCGDSIEFIQVKLLGYSSIRYSIDFEYGKDSKRVQIMTAHASKGLEFENVFLGGIHNNGHTVPDLNFFGKLPWSFKWKKSSRQKSGYSTPILIYENLLNKKKGFAESKRLFYVAATRAQKNLYWADLSFDGKPLESSKNSWICGLRKWQEEDLINKIDFMEAIKSEQRSLEELDVQFVKLKAPLFHMDSLGISSPSVESVRELGVISELSVTRLATLSQCPRKFYLLNVCKFNEEDVNEITGKDSVFSGVKKSESIEEGGVIVSSAQRGTEIHEALSFAIKRNWIAPASFIDRGVKRDLNSFNWAVSKLKEKEVDFKFVSEEMIKFPFFGQMISGTPDLVLIPNDSGKGLEIWDFKTGNREESKEVPYWFQLKSYAYAYQTLYPEYKDQSVKLVLSFVDMGENVEIDISHSQLKESLHQEWVKTSKPDLINQSHCDQCTFGNLCHP</sequence>
<dbReference type="PROSITE" id="PS51198">
    <property type="entry name" value="UVRD_HELICASE_ATP_BIND"/>
    <property type="match status" value="1"/>
</dbReference>
<feature type="domain" description="UvrD-like helicase ATP-binding" evidence="15">
    <location>
        <begin position="1"/>
        <end position="442"/>
    </location>
</feature>
<evidence type="ECO:0000259" key="15">
    <source>
        <dbReference type="PROSITE" id="PS51198"/>
    </source>
</evidence>
<gene>
    <name evidence="16" type="primary">recB</name>
    <name evidence="16" type="ordered locus">BMS_0261</name>
</gene>
<accession>E1X395</accession>
<keyword evidence="5 14" id="KW-0347">Helicase</keyword>
<dbReference type="Gene3D" id="3.40.50.300">
    <property type="entry name" value="P-loop containing nucleotide triphosphate hydrolases"/>
    <property type="match status" value="3"/>
</dbReference>
<dbReference type="Pfam" id="PF12705">
    <property type="entry name" value="PDDEXK_1"/>
    <property type="match status" value="1"/>
</dbReference>
<keyword evidence="2 14" id="KW-0547">Nucleotide-binding</keyword>
<keyword evidence="7 14" id="KW-0067">ATP-binding</keyword>
<reference evidence="17" key="1">
    <citation type="journal article" date="2013" name="ISME J.">
        <title>A small predatory core genome in the divergent marine Bacteriovorax marinus SJ and the terrestrial Bdellovibrio bacteriovorus.</title>
        <authorList>
            <person name="Crossman L.C."/>
            <person name="Chen H."/>
            <person name="Cerdeno-Tarraga A.M."/>
            <person name="Brooks K."/>
            <person name="Quail M.A."/>
            <person name="Pineiro S.A."/>
            <person name="Hobley L."/>
            <person name="Sockett R.E."/>
            <person name="Bentley S.D."/>
            <person name="Parkhill J."/>
            <person name="Williams H.N."/>
            <person name="Stine O.C."/>
        </authorList>
    </citation>
    <scope>NUCLEOTIDE SEQUENCE [LARGE SCALE GENOMIC DNA]</scope>
    <source>
        <strain evidence="17">ATCC BAA-682 / DSM 15412 / SJ</strain>
    </source>
</reference>
<dbReference type="GO" id="GO:0005829">
    <property type="term" value="C:cytosol"/>
    <property type="evidence" value="ECO:0007669"/>
    <property type="project" value="TreeGrafter"/>
</dbReference>
<dbReference type="Pfam" id="PF13361">
    <property type="entry name" value="UvrD_C"/>
    <property type="match status" value="1"/>
</dbReference>
<evidence type="ECO:0000256" key="1">
    <source>
        <dbReference type="ARBA" id="ARBA00022722"/>
    </source>
</evidence>
<evidence type="ECO:0000256" key="14">
    <source>
        <dbReference type="PROSITE-ProRule" id="PRU00560"/>
    </source>
</evidence>
<keyword evidence="1" id="KW-0540">Nuclease</keyword>
<proteinExistence type="predicted"/>
<dbReference type="InterPro" id="IPR027417">
    <property type="entry name" value="P-loop_NTPase"/>
</dbReference>
<evidence type="ECO:0000256" key="9">
    <source>
        <dbReference type="ARBA" id="ARBA00023204"/>
    </source>
</evidence>
<evidence type="ECO:0000313" key="17">
    <source>
        <dbReference type="Proteomes" id="UP000008963"/>
    </source>
</evidence>
<dbReference type="InterPro" id="IPR011604">
    <property type="entry name" value="PDDEXK-like_dom_sf"/>
</dbReference>
<keyword evidence="8" id="KW-0238">DNA-binding</keyword>
<dbReference type="Proteomes" id="UP000008963">
    <property type="component" value="Chromosome"/>
</dbReference>
<dbReference type="Pfam" id="PF00580">
    <property type="entry name" value="UvrD-helicase"/>
    <property type="match status" value="1"/>
</dbReference>
<keyword evidence="17" id="KW-1185">Reference proteome</keyword>
<dbReference type="GO" id="GO:0016887">
    <property type="term" value="F:ATP hydrolysis activity"/>
    <property type="evidence" value="ECO:0007669"/>
    <property type="project" value="RHEA"/>
</dbReference>
<feature type="binding site" evidence="14">
    <location>
        <begin position="22"/>
        <end position="29"/>
    </location>
    <ligand>
        <name>ATP</name>
        <dbReference type="ChEBI" id="CHEBI:30616"/>
    </ligand>
</feature>
<keyword evidence="6" id="KW-0269">Exonuclease</keyword>
<dbReference type="PANTHER" id="PTHR11070">
    <property type="entry name" value="UVRD / RECB / PCRA DNA HELICASE FAMILY MEMBER"/>
    <property type="match status" value="1"/>
</dbReference>
<dbReference type="InterPro" id="IPR000212">
    <property type="entry name" value="DNA_helicase_UvrD/REP"/>
</dbReference>
<evidence type="ECO:0000256" key="10">
    <source>
        <dbReference type="ARBA" id="ARBA00023235"/>
    </source>
</evidence>
<comment type="catalytic activity">
    <reaction evidence="13">
        <text>ATP + H2O = ADP + phosphate + H(+)</text>
        <dbReference type="Rhea" id="RHEA:13065"/>
        <dbReference type="ChEBI" id="CHEBI:15377"/>
        <dbReference type="ChEBI" id="CHEBI:15378"/>
        <dbReference type="ChEBI" id="CHEBI:30616"/>
        <dbReference type="ChEBI" id="CHEBI:43474"/>
        <dbReference type="ChEBI" id="CHEBI:456216"/>
        <dbReference type="EC" id="5.6.2.4"/>
    </reaction>
</comment>
<comment type="catalytic activity">
    <reaction evidence="11">
        <text>Couples ATP hydrolysis with the unwinding of duplex DNA by translocating in the 3'-5' direction.</text>
        <dbReference type="EC" id="5.6.2.4"/>
    </reaction>
</comment>
<dbReference type="EC" id="5.6.2.4" evidence="12"/>
<dbReference type="Gene3D" id="3.90.320.10">
    <property type="match status" value="1"/>
</dbReference>
<dbReference type="AlphaFoldDB" id="E1X395"/>
<keyword evidence="10" id="KW-0413">Isomerase</keyword>
<dbReference type="PATRIC" id="fig|862908.3.peg.251"/>
<evidence type="ECO:0000256" key="4">
    <source>
        <dbReference type="ARBA" id="ARBA00022801"/>
    </source>
</evidence>
<evidence type="ECO:0000256" key="12">
    <source>
        <dbReference type="ARBA" id="ARBA00034808"/>
    </source>
</evidence>
<dbReference type="OrthoDB" id="5287170at2"/>
<dbReference type="GO" id="GO:0000725">
    <property type="term" value="P:recombinational repair"/>
    <property type="evidence" value="ECO:0007669"/>
    <property type="project" value="TreeGrafter"/>
</dbReference>
<evidence type="ECO:0000256" key="3">
    <source>
        <dbReference type="ARBA" id="ARBA00022763"/>
    </source>
</evidence>
<keyword evidence="3" id="KW-0227">DNA damage</keyword>